<feature type="chain" id="PRO_5019255384" description="Embryo surrounding factor 1 brassicaceae domain-containing protein" evidence="1">
    <location>
        <begin position="32"/>
        <end position="106"/>
    </location>
</feature>
<evidence type="ECO:0000313" key="3">
    <source>
        <dbReference type="Proteomes" id="UP000015105"/>
    </source>
</evidence>
<keyword evidence="1" id="KW-0732">Signal</keyword>
<protein>
    <recommendedName>
        <fullName evidence="4">Embryo surrounding factor 1 brassicaceae domain-containing protein</fullName>
    </recommendedName>
</protein>
<evidence type="ECO:0008006" key="4">
    <source>
        <dbReference type="Google" id="ProtNLM"/>
    </source>
</evidence>
<reference evidence="2" key="4">
    <citation type="submission" date="2019-03" db="UniProtKB">
        <authorList>
            <consortium name="EnsemblPlants"/>
        </authorList>
    </citation>
    <scope>IDENTIFICATION</scope>
</reference>
<dbReference type="Gramene" id="AET7Gv21211600.1">
    <property type="protein sequence ID" value="AET7Gv21211600.1"/>
    <property type="gene ID" value="AET7Gv21211600"/>
</dbReference>
<reference evidence="2" key="5">
    <citation type="journal article" date="2021" name="G3 (Bethesda)">
        <title>Aegilops tauschii genome assembly Aet v5.0 features greater sequence contiguity and improved annotation.</title>
        <authorList>
            <person name="Wang L."/>
            <person name="Zhu T."/>
            <person name="Rodriguez J.C."/>
            <person name="Deal K.R."/>
            <person name="Dubcovsky J."/>
            <person name="McGuire P.E."/>
            <person name="Lux T."/>
            <person name="Spannagl M."/>
            <person name="Mayer K.F.X."/>
            <person name="Baldrich P."/>
            <person name="Meyers B.C."/>
            <person name="Huo N."/>
            <person name="Gu Y.Q."/>
            <person name="Zhou H."/>
            <person name="Devos K.M."/>
            <person name="Bennetzen J.L."/>
            <person name="Unver T."/>
            <person name="Budak H."/>
            <person name="Gulick P.J."/>
            <person name="Galiba G."/>
            <person name="Kalapos B."/>
            <person name="Nelson D.R."/>
            <person name="Li P."/>
            <person name="You F.M."/>
            <person name="Luo M.C."/>
            <person name="Dvorak J."/>
        </authorList>
    </citation>
    <scope>NUCLEOTIDE SEQUENCE [LARGE SCALE GENOMIC DNA]</scope>
    <source>
        <strain evidence="2">cv. AL8/78</strain>
    </source>
</reference>
<proteinExistence type="predicted"/>
<reference evidence="3" key="1">
    <citation type="journal article" date="2014" name="Science">
        <title>Ancient hybridizations among the ancestral genomes of bread wheat.</title>
        <authorList>
            <consortium name="International Wheat Genome Sequencing Consortium,"/>
            <person name="Marcussen T."/>
            <person name="Sandve S.R."/>
            <person name="Heier L."/>
            <person name="Spannagl M."/>
            <person name="Pfeifer M."/>
            <person name="Jakobsen K.S."/>
            <person name="Wulff B.B."/>
            <person name="Steuernagel B."/>
            <person name="Mayer K.F."/>
            <person name="Olsen O.A."/>
        </authorList>
    </citation>
    <scope>NUCLEOTIDE SEQUENCE [LARGE SCALE GENOMIC DNA]</scope>
    <source>
        <strain evidence="3">cv. AL8/78</strain>
    </source>
</reference>
<dbReference type="EnsemblPlants" id="AET7Gv21211600.1">
    <property type="protein sequence ID" value="AET7Gv21211600.1"/>
    <property type="gene ID" value="AET7Gv21211600"/>
</dbReference>
<keyword evidence="3" id="KW-1185">Reference proteome</keyword>
<name>A0A453T3E4_AEGTS</name>
<accession>A0A453T3E4</accession>
<reference evidence="3" key="2">
    <citation type="journal article" date="2017" name="Nat. Plants">
        <title>The Aegilops tauschii genome reveals multiple impacts of transposons.</title>
        <authorList>
            <person name="Zhao G."/>
            <person name="Zou C."/>
            <person name="Li K."/>
            <person name="Wang K."/>
            <person name="Li T."/>
            <person name="Gao L."/>
            <person name="Zhang X."/>
            <person name="Wang H."/>
            <person name="Yang Z."/>
            <person name="Liu X."/>
            <person name="Jiang W."/>
            <person name="Mao L."/>
            <person name="Kong X."/>
            <person name="Jiao Y."/>
            <person name="Jia J."/>
        </authorList>
    </citation>
    <scope>NUCLEOTIDE SEQUENCE [LARGE SCALE GENOMIC DNA]</scope>
    <source>
        <strain evidence="3">cv. AL8/78</strain>
    </source>
</reference>
<sequence>HSIMMCCRSGSKMRGKAALILFLVVLVVCHAFSAHCSRHLDGVFYNVLPKECKLSICHDGKDDKCFCCLATPDSPCWLDEDECQKVCSQVEFPPPSADKRQQSIIS</sequence>
<feature type="signal peptide" evidence="1">
    <location>
        <begin position="1"/>
        <end position="31"/>
    </location>
</feature>
<evidence type="ECO:0000256" key="1">
    <source>
        <dbReference type="SAM" id="SignalP"/>
    </source>
</evidence>
<dbReference type="Proteomes" id="UP000015105">
    <property type="component" value="Chromosome 7D"/>
</dbReference>
<dbReference type="AlphaFoldDB" id="A0A453T3E4"/>
<organism evidence="2 3">
    <name type="scientific">Aegilops tauschii subsp. strangulata</name>
    <name type="common">Goatgrass</name>
    <dbReference type="NCBI Taxonomy" id="200361"/>
    <lineage>
        <taxon>Eukaryota</taxon>
        <taxon>Viridiplantae</taxon>
        <taxon>Streptophyta</taxon>
        <taxon>Embryophyta</taxon>
        <taxon>Tracheophyta</taxon>
        <taxon>Spermatophyta</taxon>
        <taxon>Magnoliopsida</taxon>
        <taxon>Liliopsida</taxon>
        <taxon>Poales</taxon>
        <taxon>Poaceae</taxon>
        <taxon>BOP clade</taxon>
        <taxon>Pooideae</taxon>
        <taxon>Triticodae</taxon>
        <taxon>Triticeae</taxon>
        <taxon>Triticinae</taxon>
        <taxon>Aegilops</taxon>
    </lineage>
</organism>
<evidence type="ECO:0000313" key="2">
    <source>
        <dbReference type="EnsemblPlants" id="AET7Gv21211600.1"/>
    </source>
</evidence>
<reference evidence="2" key="3">
    <citation type="journal article" date="2017" name="Nature">
        <title>Genome sequence of the progenitor of the wheat D genome Aegilops tauschii.</title>
        <authorList>
            <person name="Luo M.C."/>
            <person name="Gu Y.Q."/>
            <person name="Puiu D."/>
            <person name="Wang H."/>
            <person name="Twardziok S.O."/>
            <person name="Deal K.R."/>
            <person name="Huo N."/>
            <person name="Zhu T."/>
            <person name="Wang L."/>
            <person name="Wang Y."/>
            <person name="McGuire P.E."/>
            <person name="Liu S."/>
            <person name="Long H."/>
            <person name="Ramasamy R.K."/>
            <person name="Rodriguez J.C."/>
            <person name="Van S.L."/>
            <person name="Yuan L."/>
            <person name="Wang Z."/>
            <person name="Xia Z."/>
            <person name="Xiao L."/>
            <person name="Anderson O.D."/>
            <person name="Ouyang S."/>
            <person name="Liang Y."/>
            <person name="Zimin A.V."/>
            <person name="Pertea G."/>
            <person name="Qi P."/>
            <person name="Bennetzen J.L."/>
            <person name="Dai X."/>
            <person name="Dawson M.W."/>
            <person name="Muller H.G."/>
            <person name="Kugler K."/>
            <person name="Rivarola-Duarte L."/>
            <person name="Spannagl M."/>
            <person name="Mayer K.F.X."/>
            <person name="Lu F.H."/>
            <person name="Bevan M.W."/>
            <person name="Leroy P."/>
            <person name="Li P."/>
            <person name="You F.M."/>
            <person name="Sun Q."/>
            <person name="Liu Z."/>
            <person name="Lyons E."/>
            <person name="Wicker T."/>
            <person name="Salzberg S.L."/>
            <person name="Devos K.M."/>
            <person name="Dvorak J."/>
        </authorList>
    </citation>
    <scope>NUCLEOTIDE SEQUENCE [LARGE SCALE GENOMIC DNA]</scope>
    <source>
        <strain evidence="2">cv. AL8/78</strain>
    </source>
</reference>